<name>A0A9D4CM46_DREPO</name>
<dbReference type="Proteomes" id="UP000828390">
    <property type="component" value="Unassembled WGS sequence"/>
</dbReference>
<protein>
    <submittedName>
        <fullName evidence="1">Uncharacterized protein</fullName>
    </submittedName>
</protein>
<organism evidence="1 2">
    <name type="scientific">Dreissena polymorpha</name>
    <name type="common">Zebra mussel</name>
    <name type="synonym">Mytilus polymorpha</name>
    <dbReference type="NCBI Taxonomy" id="45954"/>
    <lineage>
        <taxon>Eukaryota</taxon>
        <taxon>Metazoa</taxon>
        <taxon>Spiralia</taxon>
        <taxon>Lophotrochozoa</taxon>
        <taxon>Mollusca</taxon>
        <taxon>Bivalvia</taxon>
        <taxon>Autobranchia</taxon>
        <taxon>Heteroconchia</taxon>
        <taxon>Euheterodonta</taxon>
        <taxon>Imparidentia</taxon>
        <taxon>Neoheterodontei</taxon>
        <taxon>Myida</taxon>
        <taxon>Dreissenoidea</taxon>
        <taxon>Dreissenidae</taxon>
        <taxon>Dreissena</taxon>
    </lineage>
</organism>
<keyword evidence="2" id="KW-1185">Reference proteome</keyword>
<sequence length="54" mass="6365">MISALVLFIPTIFKIFHQQHPTTIQLHKPRMIYTQLPLPLQLTTSKHLLLLQNF</sequence>
<reference evidence="1" key="2">
    <citation type="submission" date="2020-11" db="EMBL/GenBank/DDBJ databases">
        <authorList>
            <person name="McCartney M.A."/>
            <person name="Auch B."/>
            <person name="Kono T."/>
            <person name="Mallez S."/>
            <person name="Becker A."/>
            <person name="Gohl D.M."/>
            <person name="Silverstein K.A.T."/>
            <person name="Koren S."/>
            <person name="Bechman K.B."/>
            <person name="Herman A."/>
            <person name="Abrahante J.E."/>
            <person name="Garbe J."/>
        </authorList>
    </citation>
    <scope>NUCLEOTIDE SEQUENCE</scope>
    <source>
        <strain evidence="1">Duluth1</strain>
        <tissue evidence="1">Whole animal</tissue>
    </source>
</reference>
<dbReference type="EMBL" id="JAIWYP010000012">
    <property type="protein sequence ID" value="KAH3727894.1"/>
    <property type="molecule type" value="Genomic_DNA"/>
</dbReference>
<comment type="caution">
    <text evidence="1">The sequence shown here is derived from an EMBL/GenBank/DDBJ whole genome shotgun (WGS) entry which is preliminary data.</text>
</comment>
<evidence type="ECO:0000313" key="1">
    <source>
        <dbReference type="EMBL" id="KAH3727894.1"/>
    </source>
</evidence>
<accession>A0A9D4CM46</accession>
<evidence type="ECO:0000313" key="2">
    <source>
        <dbReference type="Proteomes" id="UP000828390"/>
    </source>
</evidence>
<proteinExistence type="predicted"/>
<dbReference type="AlphaFoldDB" id="A0A9D4CM46"/>
<reference evidence="1" key="1">
    <citation type="journal article" date="2019" name="bioRxiv">
        <title>The Genome of the Zebra Mussel, Dreissena polymorpha: A Resource for Invasive Species Research.</title>
        <authorList>
            <person name="McCartney M.A."/>
            <person name="Auch B."/>
            <person name="Kono T."/>
            <person name="Mallez S."/>
            <person name="Zhang Y."/>
            <person name="Obille A."/>
            <person name="Becker A."/>
            <person name="Abrahante J.E."/>
            <person name="Garbe J."/>
            <person name="Badalamenti J.P."/>
            <person name="Herman A."/>
            <person name="Mangelson H."/>
            <person name="Liachko I."/>
            <person name="Sullivan S."/>
            <person name="Sone E.D."/>
            <person name="Koren S."/>
            <person name="Silverstein K.A.T."/>
            <person name="Beckman K.B."/>
            <person name="Gohl D.M."/>
        </authorList>
    </citation>
    <scope>NUCLEOTIDE SEQUENCE</scope>
    <source>
        <strain evidence="1">Duluth1</strain>
        <tissue evidence="1">Whole animal</tissue>
    </source>
</reference>
<gene>
    <name evidence="1" type="ORF">DPMN_053840</name>
</gene>